<name>A0A6A0A3K8_HAELA</name>
<gene>
    <name evidence="1" type="ORF">HaLaN_22239</name>
</gene>
<feature type="non-terminal residue" evidence="1">
    <location>
        <position position="1"/>
    </location>
</feature>
<accession>A0A6A0A3K8</accession>
<organism evidence="1 2">
    <name type="scientific">Haematococcus lacustris</name>
    <name type="common">Green alga</name>
    <name type="synonym">Haematococcus pluvialis</name>
    <dbReference type="NCBI Taxonomy" id="44745"/>
    <lineage>
        <taxon>Eukaryota</taxon>
        <taxon>Viridiplantae</taxon>
        <taxon>Chlorophyta</taxon>
        <taxon>core chlorophytes</taxon>
        <taxon>Chlorophyceae</taxon>
        <taxon>CS clade</taxon>
        <taxon>Chlamydomonadales</taxon>
        <taxon>Haematococcaceae</taxon>
        <taxon>Haematococcus</taxon>
    </lineage>
</organism>
<keyword evidence="2" id="KW-1185">Reference proteome</keyword>
<protein>
    <submittedName>
        <fullName evidence="1">Uncharacterized protein</fullName>
    </submittedName>
</protein>
<evidence type="ECO:0000313" key="1">
    <source>
        <dbReference type="EMBL" id="GFH24442.1"/>
    </source>
</evidence>
<evidence type="ECO:0000313" key="2">
    <source>
        <dbReference type="Proteomes" id="UP000485058"/>
    </source>
</evidence>
<dbReference type="AlphaFoldDB" id="A0A6A0A3K8"/>
<reference evidence="1 2" key="1">
    <citation type="submission" date="2020-02" db="EMBL/GenBank/DDBJ databases">
        <title>Draft genome sequence of Haematococcus lacustris strain NIES-144.</title>
        <authorList>
            <person name="Morimoto D."/>
            <person name="Nakagawa S."/>
            <person name="Yoshida T."/>
            <person name="Sawayama S."/>
        </authorList>
    </citation>
    <scope>NUCLEOTIDE SEQUENCE [LARGE SCALE GENOMIC DNA]</scope>
    <source>
        <strain evidence="1 2">NIES-144</strain>
    </source>
</reference>
<sequence length="46" mass="5126">MLDHLLEHGTPSIPYSTTADGLGLWAEDFAADVRCLYDEDMQSLQV</sequence>
<proteinExistence type="predicted"/>
<dbReference type="EMBL" id="BLLF01002537">
    <property type="protein sequence ID" value="GFH24442.1"/>
    <property type="molecule type" value="Genomic_DNA"/>
</dbReference>
<dbReference type="Proteomes" id="UP000485058">
    <property type="component" value="Unassembled WGS sequence"/>
</dbReference>
<comment type="caution">
    <text evidence="1">The sequence shown here is derived from an EMBL/GenBank/DDBJ whole genome shotgun (WGS) entry which is preliminary data.</text>
</comment>